<dbReference type="Proteomes" id="UP001057375">
    <property type="component" value="Unassembled WGS sequence"/>
</dbReference>
<accession>A0ABQ5KVW0</accession>
<reference evidence="2" key="1">
    <citation type="submission" date="2022-03" db="EMBL/GenBank/DDBJ databases">
        <title>Draft genome sequence of Aduncisulcus paluster, a free-living microaerophilic Fornicata.</title>
        <authorList>
            <person name="Yuyama I."/>
            <person name="Kume K."/>
            <person name="Tamura T."/>
            <person name="Inagaki Y."/>
            <person name="Hashimoto T."/>
        </authorList>
    </citation>
    <scope>NUCLEOTIDE SEQUENCE</scope>
    <source>
        <strain evidence="2">NY0171</strain>
    </source>
</reference>
<organism evidence="2 3">
    <name type="scientific">Aduncisulcus paluster</name>
    <dbReference type="NCBI Taxonomy" id="2918883"/>
    <lineage>
        <taxon>Eukaryota</taxon>
        <taxon>Metamonada</taxon>
        <taxon>Carpediemonas-like organisms</taxon>
        <taxon>Aduncisulcus</taxon>
    </lineage>
</organism>
<protein>
    <submittedName>
        <fullName evidence="2">IS1380 family transposase</fullName>
    </submittedName>
</protein>
<gene>
    <name evidence="2" type="ORF">ADUPG1_003195</name>
</gene>
<dbReference type="InterPro" id="IPR025668">
    <property type="entry name" value="Tnp_DDE_dom"/>
</dbReference>
<dbReference type="Pfam" id="PF13701">
    <property type="entry name" value="DDE_Tnp_1_4"/>
    <property type="match status" value="1"/>
</dbReference>
<proteinExistence type="predicted"/>
<evidence type="ECO:0000313" key="3">
    <source>
        <dbReference type="Proteomes" id="UP001057375"/>
    </source>
</evidence>
<evidence type="ECO:0000259" key="1">
    <source>
        <dbReference type="Pfam" id="PF13701"/>
    </source>
</evidence>
<dbReference type="EMBL" id="BQXS01004202">
    <property type="protein sequence ID" value="GKT36593.1"/>
    <property type="molecule type" value="Genomic_DNA"/>
</dbReference>
<name>A0ABQ5KVW0_9EUKA</name>
<comment type="caution">
    <text evidence="2">The sequence shown here is derived from an EMBL/GenBank/DDBJ whole genome shotgun (WGS) entry which is preliminary data.</text>
</comment>
<evidence type="ECO:0000313" key="2">
    <source>
        <dbReference type="EMBL" id="GKT36593.1"/>
    </source>
</evidence>
<feature type="domain" description="Transposase DDE" evidence="1">
    <location>
        <begin position="21"/>
        <end position="312"/>
    </location>
</feature>
<sequence>MGNASVYKAINSILGERGICARYSYSDLFRSYLLMVLCGGGCAEDITEHLRGELMQVKGFKVCSADTLLRMQKELATEKEITVSPRGIEHDFNINMGMNRLMVKLLIQLGQLSTDSKDYVFDYDNQFIPTDKYDSKRSYKHADGYFPGIASIGNFPVYIENRNGNSNVKYKQEETLKRSYSVLSESGIKIKFSRMDCGSFDKEVIPVVEANSQYFCIRAQRCASLYDIVRETRGWKKQLIGFKEYEIASVEYAPFGWAKTYRYVITREKKAEAQADLFTRDNYTYRAIMTNNYEMSDLEIVEFYNNRGESERLAGLKAVYHEKIPPFDWMTCS</sequence>
<keyword evidence="3" id="KW-1185">Reference proteome</keyword>